<keyword evidence="3" id="KW-1185">Reference proteome</keyword>
<dbReference type="Proteomes" id="UP000005240">
    <property type="component" value="Unassembled WGS sequence"/>
</dbReference>
<dbReference type="AlphaFoldDB" id="A0A180GP83"/>
<organism evidence="1">
    <name type="scientific">Puccinia triticina (isolate 1-1 / race 1 (BBBD))</name>
    <name type="common">Brown leaf rust fungus</name>
    <dbReference type="NCBI Taxonomy" id="630390"/>
    <lineage>
        <taxon>Eukaryota</taxon>
        <taxon>Fungi</taxon>
        <taxon>Dikarya</taxon>
        <taxon>Basidiomycota</taxon>
        <taxon>Pucciniomycotina</taxon>
        <taxon>Pucciniomycetes</taxon>
        <taxon>Pucciniales</taxon>
        <taxon>Pucciniaceae</taxon>
        <taxon>Puccinia</taxon>
    </lineage>
</organism>
<sequence>MSCPEGNATCNGGHHLPNFNQSIFTFSDPPAARTAALGGLRSRSMSGVFTNHTKLEEQIILKSFEFPVMACSPLDESVASAVFGVTDGSTRTLDPMSFYLEAHKEAKLFQEFLTHHSTRAVWLVRQNKQLLNILPISFRFSYNTFQPFEHRSNMGLPGSLYRKVIAQVILCLAMCSCFRCAFRLSTIQEDAEPELMKITDETPRILIKSDEAKRNEIVDAVLQAAKQGDGVIIKVEPNLEHFEYRLVPGVIREVLLRLPVQDHRELDTTGALIEDIHEFILEKVQTSFAIECAVAFRDGLKLLSRKLRPTSSKIRGRIQPTIITIKQHLATLKRKVADEAREKSFLMNM</sequence>
<proteinExistence type="predicted"/>
<reference evidence="1" key="1">
    <citation type="submission" date="2009-11" db="EMBL/GenBank/DDBJ databases">
        <authorList>
            <consortium name="The Broad Institute Genome Sequencing Platform"/>
            <person name="Ward D."/>
            <person name="Feldgarden M."/>
            <person name="Earl A."/>
            <person name="Young S.K."/>
            <person name="Zeng Q."/>
            <person name="Koehrsen M."/>
            <person name="Alvarado L."/>
            <person name="Berlin A."/>
            <person name="Bochicchio J."/>
            <person name="Borenstein D."/>
            <person name="Chapman S.B."/>
            <person name="Chen Z."/>
            <person name="Engels R."/>
            <person name="Freedman E."/>
            <person name="Gellesch M."/>
            <person name="Goldberg J."/>
            <person name="Griggs A."/>
            <person name="Gujja S."/>
            <person name="Heilman E."/>
            <person name="Heiman D."/>
            <person name="Hepburn T."/>
            <person name="Howarth C."/>
            <person name="Jen D."/>
            <person name="Larson L."/>
            <person name="Lewis B."/>
            <person name="Mehta T."/>
            <person name="Park D."/>
            <person name="Pearson M."/>
            <person name="Roberts A."/>
            <person name="Saif S."/>
            <person name="Shea T."/>
            <person name="Shenoy N."/>
            <person name="Sisk P."/>
            <person name="Stolte C."/>
            <person name="Sykes S."/>
            <person name="Thomson T."/>
            <person name="Walk T."/>
            <person name="White J."/>
            <person name="Yandava C."/>
            <person name="Izard J."/>
            <person name="Baranova O.V."/>
            <person name="Blanton J.M."/>
            <person name="Tanner A.C."/>
            <person name="Dewhirst F.E."/>
            <person name="Haas B."/>
            <person name="Nusbaum C."/>
            <person name="Birren B."/>
        </authorList>
    </citation>
    <scope>NUCLEOTIDE SEQUENCE [LARGE SCALE GENOMIC DNA]</scope>
    <source>
        <strain evidence="1">1-1 BBBD Race 1</strain>
    </source>
</reference>
<evidence type="ECO:0000313" key="2">
    <source>
        <dbReference type="EnsemblFungi" id="PTTG_27000-t43_1-p1"/>
    </source>
</evidence>
<dbReference type="EnsemblFungi" id="PTTG_27000-t43_1">
    <property type="protein sequence ID" value="PTTG_27000-t43_1-p1"/>
    <property type="gene ID" value="PTTG_27000"/>
</dbReference>
<evidence type="ECO:0000313" key="3">
    <source>
        <dbReference type="Proteomes" id="UP000005240"/>
    </source>
</evidence>
<protein>
    <submittedName>
        <fullName evidence="1 2">Uncharacterized protein</fullName>
    </submittedName>
</protein>
<reference evidence="2" key="4">
    <citation type="submission" date="2025-05" db="UniProtKB">
        <authorList>
            <consortium name="EnsemblFungi"/>
        </authorList>
    </citation>
    <scope>IDENTIFICATION</scope>
    <source>
        <strain evidence="2">isolate 1-1 / race 1 (BBBD)</strain>
    </source>
</reference>
<dbReference type="VEuPathDB" id="FungiDB:PTTG_27000"/>
<gene>
    <name evidence="1" type="ORF">PTTG_27000</name>
</gene>
<reference evidence="1" key="2">
    <citation type="submission" date="2016-05" db="EMBL/GenBank/DDBJ databases">
        <title>Comparative analysis highlights variable genome content of wheat rusts and divergence of the mating loci.</title>
        <authorList>
            <person name="Cuomo C.A."/>
            <person name="Bakkeren G."/>
            <person name="Szabo L."/>
            <person name="Khalil H."/>
            <person name="Joly D."/>
            <person name="Goldberg J."/>
            <person name="Young S."/>
            <person name="Zeng Q."/>
            <person name="Fellers J."/>
        </authorList>
    </citation>
    <scope>NUCLEOTIDE SEQUENCE [LARGE SCALE GENOMIC DNA]</scope>
    <source>
        <strain evidence="1">1-1 BBBD Race 1</strain>
    </source>
</reference>
<evidence type="ECO:0000313" key="1">
    <source>
        <dbReference type="EMBL" id="OAV94361.1"/>
    </source>
</evidence>
<dbReference type="EMBL" id="ADAS02000040">
    <property type="protein sequence ID" value="OAV94361.1"/>
    <property type="molecule type" value="Genomic_DNA"/>
</dbReference>
<accession>A0A180GP83</accession>
<name>A0A180GP83_PUCT1</name>
<reference evidence="2 3" key="3">
    <citation type="journal article" date="2017" name="G3 (Bethesda)">
        <title>Comparative analysis highlights variable genome content of wheat rusts and divergence of the mating loci.</title>
        <authorList>
            <person name="Cuomo C.A."/>
            <person name="Bakkeren G."/>
            <person name="Khalil H.B."/>
            <person name="Panwar V."/>
            <person name="Joly D."/>
            <person name="Linning R."/>
            <person name="Sakthikumar S."/>
            <person name="Song X."/>
            <person name="Adiconis X."/>
            <person name="Fan L."/>
            <person name="Goldberg J.M."/>
            <person name="Levin J.Z."/>
            <person name="Young S."/>
            <person name="Zeng Q."/>
            <person name="Anikster Y."/>
            <person name="Bruce M."/>
            <person name="Wang M."/>
            <person name="Yin C."/>
            <person name="McCallum B."/>
            <person name="Szabo L.J."/>
            <person name="Hulbert S."/>
            <person name="Chen X."/>
            <person name="Fellers J.P."/>
        </authorList>
    </citation>
    <scope>NUCLEOTIDE SEQUENCE</scope>
    <source>
        <strain evidence="2">isolate 1-1 / race 1 (BBBD)</strain>
        <strain evidence="3">Isolate 1-1 / race 1 (BBBD)</strain>
    </source>
</reference>